<proteinExistence type="inferred from homology"/>
<organism evidence="8 9">
    <name type="scientific">Segnochrobactrum spirostomi</name>
    <dbReference type="NCBI Taxonomy" id="2608987"/>
    <lineage>
        <taxon>Bacteria</taxon>
        <taxon>Pseudomonadati</taxon>
        <taxon>Pseudomonadota</taxon>
        <taxon>Alphaproteobacteria</taxon>
        <taxon>Hyphomicrobiales</taxon>
        <taxon>Segnochrobactraceae</taxon>
        <taxon>Segnochrobactrum</taxon>
    </lineage>
</organism>
<dbReference type="Pfam" id="PF25954">
    <property type="entry name" value="Beta-barrel_RND_2"/>
    <property type="match status" value="1"/>
</dbReference>
<evidence type="ECO:0000256" key="2">
    <source>
        <dbReference type="ARBA" id="ARBA00010602"/>
    </source>
</evidence>
<dbReference type="PANTHER" id="PTHR32347">
    <property type="entry name" value="EFFLUX SYSTEM COMPONENT YKNX-RELATED"/>
    <property type="match status" value="1"/>
</dbReference>
<protein>
    <submittedName>
        <fullName evidence="8">HlyD family efflux transporter periplasmic adaptor subunit</fullName>
    </submittedName>
</protein>
<evidence type="ECO:0000259" key="6">
    <source>
        <dbReference type="Pfam" id="PF25881"/>
    </source>
</evidence>
<dbReference type="EMBL" id="VWNA01000001">
    <property type="protein sequence ID" value="MQT13507.1"/>
    <property type="molecule type" value="Genomic_DNA"/>
</dbReference>
<dbReference type="GO" id="GO:0042597">
    <property type="term" value="C:periplasmic space"/>
    <property type="evidence" value="ECO:0007669"/>
    <property type="project" value="UniProtKB-SubCell"/>
</dbReference>
<dbReference type="InterPro" id="IPR058792">
    <property type="entry name" value="Beta-barrel_RND_2"/>
</dbReference>
<comment type="subcellular location">
    <subcellularLocation>
        <location evidence="1">Periplasm</location>
    </subcellularLocation>
</comment>
<name>A0A6A7Y588_9HYPH</name>
<comment type="similarity">
    <text evidence="2">Belongs to the UPF0194 family.</text>
</comment>
<dbReference type="Proteomes" id="UP000332515">
    <property type="component" value="Unassembled WGS sequence"/>
</dbReference>
<sequence>MMKKSVVRALIAIVVLAVAGWAGWASYRQIGGARTDTALYGNVDIREVDLAFNAEGVVETMVKHEGDPVKAGELIATLEDARYVSAVALATAKRDEAKARLDLLLAGTRQEEIDQARASLDAAQTNLTHADAVFKRQESLLKTATASIQTYEDAQAALASAHARVRQTSAALAEAIAGPRPQEIEAARAALASAEATLALAQTELSHTKLVSPATGIVMTRVIEPGTVVLPSASIYAVAITDEVWVRTFAPEPMLARIAPGTQVTVTTDAPGGKTYRGQIGYVSPAAEFTPKTVETPELRTQLVYRLRIRIEDPDSGLRQGMPVTIHLPPAAGTNG</sequence>
<gene>
    <name evidence="8" type="ORF">F0357_12840</name>
</gene>
<evidence type="ECO:0000256" key="5">
    <source>
        <dbReference type="ARBA" id="ARBA00023054"/>
    </source>
</evidence>
<feature type="domain" description="CusB-like beta-barrel" evidence="7">
    <location>
        <begin position="243"/>
        <end position="329"/>
    </location>
</feature>
<comment type="caution">
    <text evidence="8">The sequence shown here is derived from an EMBL/GenBank/DDBJ whole genome shotgun (WGS) entry which is preliminary data.</text>
</comment>
<keyword evidence="3" id="KW-0732">Signal</keyword>
<dbReference type="Pfam" id="PF25881">
    <property type="entry name" value="HH_YBHG"/>
    <property type="match status" value="1"/>
</dbReference>
<dbReference type="InterPro" id="IPR050465">
    <property type="entry name" value="UPF0194_transport"/>
</dbReference>
<keyword evidence="4" id="KW-0574">Periplasm</keyword>
<evidence type="ECO:0000313" key="9">
    <source>
        <dbReference type="Proteomes" id="UP000332515"/>
    </source>
</evidence>
<evidence type="ECO:0000256" key="1">
    <source>
        <dbReference type="ARBA" id="ARBA00004418"/>
    </source>
</evidence>
<dbReference type="Gene3D" id="2.40.50.100">
    <property type="match status" value="1"/>
</dbReference>
<evidence type="ECO:0000256" key="4">
    <source>
        <dbReference type="ARBA" id="ARBA00022764"/>
    </source>
</evidence>
<accession>A0A6A7Y588</accession>
<dbReference type="InterPro" id="IPR059052">
    <property type="entry name" value="HH_YbhG-like"/>
</dbReference>
<dbReference type="Gene3D" id="2.40.30.170">
    <property type="match status" value="1"/>
</dbReference>
<keyword evidence="5" id="KW-0175">Coiled coil</keyword>
<evidence type="ECO:0000259" key="7">
    <source>
        <dbReference type="Pfam" id="PF25954"/>
    </source>
</evidence>
<evidence type="ECO:0000313" key="8">
    <source>
        <dbReference type="EMBL" id="MQT13507.1"/>
    </source>
</evidence>
<evidence type="ECO:0000256" key="3">
    <source>
        <dbReference type="ARBA" id="ARBA00022729"/>
    </source>
</evidence>
<dbReference type="AlphaFoldDB" id="A0A6A7Y588"/>
<reference evidence="8 9" key="1">
    <citation type="submission" date="2019-09" db="EMBL/GenBank/DDBJ databases">
        <title>Segnochrobactrum spirostomi gen. nov., sp. nov., isolated from the ciliate Spirostomum cf. yagiui and description of a novel family, Segnochrobactraceae fam. nov. within the order Rhizobiales of the class Alphaproteobacteria.</title>
        <authorList>
            <person name="Akter S."/>
            <person name="Shazib S.U.A."/>
            <person name="Shin M.K."/>
        </authorList>
    </citation>
    <scope>NUCLEOTIDE SEQUENCE [LARGE SCALE GENOMIC DNA]</scope>
    <source>
        <strain evidence="8 9">Sp-1</strain>
    </source>
</reference>
<dbReference type="PANTHER" id="PTHR32347:SF29">
    <property type="entry name" value="UPF0194 MEMBRANE PROTEIN YBHG"/>
    <property type="match status" value="1"/>
</dbReference>
<dbReference type="Gene3D" id="1.10.287.470">
    <property type="entry name" value="Helix hairpin bin"/>
    <property type="match status" value="2"/>
</dbReference>
<feature type="domain" description="YbhG-like alpha-helical hairpin" evidence="6">
    <location>
        <begin position="79"/>
        <end position="205"/>
    </location>
</feature>
<keyword evidence="9" id="KW-1185">Reference proteome</keyword>
<dbReference type="SUPFAM" id="SSF111369">
    <property type="entry name" value="HlyD-like secretion proteins"/>
    <property type="match status" value="3"/>
</dbReference>